<accession>A0ACA9Q522</accession>
<reference evidence="1" key="1">
    <citation type="submission" date="2021-06" db="EMBL/GenBank/DDBJ databases">
        <authorList>
            <person name="Kallberg Y."/>
            <person name="Tangrot J."/>
            <person name="Rosling A."/>
        </authorList>
    </citation>
    <scope>NUCLEOTIDE SEQUENCE</scope>
    <source>
        <strain evidence="1">CL356</strain>
    </source>
</reference>
<keyword evidence="2" id="KW-1185">Reference proteome</keyword>
<organism evidence="1 2">
    <name type="scientific">Acaulospora colombiana</name>
    <dbReference type="NCBI Taxonomy" id="27376"/>
    <lineage>
        <taxon>Eukaryota</taxon>
        <taxon>Fungi</taxon>
        <taxon>Fungi incertae sedis</taxon>
        <taxon>Mucoromycota</taxon>
        <taxon>Glomeromycotina</taxon>
        <taxon>Glomeromycetes</taxon>
        <taxon>Diversisporales</taxon>
        <taxon>Acaulosporaceae</taxon>
        <taxon>Acaulospora</taxon>
    </lineage>
</organism>
<sequence length="73" mass="7918">NSDKAPSVICPVHAKRTLNEAFPRCGKKNKTSSYFSAQQHKHSPGKDTKSTSCPKWQAYRAVAGFGNLGDGSH</sequence>
<evidence type="ECO:0000313" key="2">
    <source>
        <dbReference type="Proteomes" id="UP000789525"/>
    </source>
</evidence>
<dbReference type="Proteomes" id="UP000789525">
    <property type="component" value="Unassembled WGS sequence"/>
</dbReference>
<gene>
    <name evidence="1" type="ORF">ACOLOM_LOCUS11936</name>
</gene>
<dbReference type="EMBL" id="CAJVPT010045616">
    <property type="protein sequence ID" value="CAG8736564.1"/>
    <property type="molecule type" value="Genomic_DNA"/>
</dbReference>
<evidence type="ECO:0000313" key="1">
    <source>
        <dbReference type="EMBL" id="CAG8736564.1"/>
    </source>
</evidence>
<name>A0ACA9Q522_9GLOM</name>
<proteinExistence type="predicted"/>
<protein>
    <submittedName>
        <fullName evidence="1">7906_t:CDS:1</fullName>
    </submittedName>
</protein>
<comment type="caution">
    <text evidence="1">The sequence shown here is derived from an EMBL/GenBank/DDBJ whole genome shotgun (WGS) entry which is preliminary data.</text>
</comment>
<feature type="non-terminal residue" evidence="1">
    <location>
        <position position="1"/>
    </location>
</feature>